<reference evidence="2 3" key="1">
    <citation type="submission" date="2019-11" db="EMBL/GenBank/DDBJ databases">
        <title>Whole genome sequence of Oryza granulata.</title>
        <authorList>
            <person name="Li W."/>
        </authorList>
    </citation>
    <scope>NUCLEOTIDE SEQUENCE [LARGE SCALE GENOMIC DNA]</scope>
    <source>
        <strain evidence="3">cv. Menghai</strain>
        <tissue evidence="2">Leaf</tissue>
    </source>
</reference>
<evidence type="ECO:0000313" key="2">
    <source>
        <dbReference type="EMBL" id="KAF0929269.1"/>
    </source>
</evidence>
<feature type="compositionally biased region" description="Low complexity" evidence="1">
    <location>
        <begin position="18"/>
        <end position="35"/>
    </location>
</feature>
<name>A0A6G1EXF7_9ORYZ</name>
<feature type="compositionally biased region" description="Basic and acidic residues" evidence="1">
    <location>
        <begin position="50"/>
        <end position="59"/>
    </location>
</feature>
<keyword evidence="3" id="KW-1185">Reference proteome</keyword>
<evidence type="ECO:0000256" key="1">
    <source>
        <dbReference type="SAM" id="MobiDB-lite"/>
    </source>
</evidence>
<dbReference type="EMBL" id="SPHZ02000002">
    <property type="protein sequence ID" value="KAF0929269.1"/>
    <property type="molecule type" value="Genomic_DNA"/>
</dbReference>
<evidence type="ECO:0000313" key="3">
    <source>
        <dbReference type="Proteomes" id="UP000479710"/>
    </source>
</evidence>
<protein>
    <submittedName>
        <fullName evidence="2">Uncharacterized protein</fullName>
    </submittedName>
</protein>
<gene>
    <name evidence="2" type="ORF">E2562_019591</name>
</gene>
<sequence>MAPAEEVMAPASGKAETVSGAAAEAVGKAAAWAVGDSGNRGVLRWAGEGTGRRGTEKRWGRPGAH</sequence>
<accession>A0A6G1EXF7</accession>
<organism evidence="2 3">
    <name type="scientific">Oryza meyeriana var. granulata</name>
    <dbReference type="NCBI Taxonomy" id="110450"/>
    <lineage>
        <taxon>Eukaryota</taxon>
        <taxon>Viridiplantae</taxon>
        <taxon>Streptophyta</taxon>
        <taxon>Embryophyta</taxon>
        <taxon>Tracheophyta</taxon>
        <taxon>Spermatophyta</taxon>
        <taxon>Magnoliopsida</taxon>
        <taxon>Liliopsida</taxon>
        <taxon>Poales</taxon>
        <taxon>Poaceae</taxon>
        <taxon>BOP clade</taxon>
        <taxon>Oryzoideae</taxon>
        <taxon>Oryzeae</taxon>
        <taxon>Oryzinae</taxon>
        <taxon>Oryza</taxon>
        <taxon>Oryza meyeriana</taxon>
    </lineage>
</organism>
<dbReference type="AlphaFoldDB" id="A0A6G1EXF7"/>
<comment type="caution">
    <text evidence="2">The sequence shown here is derived from an EMBL/GenBank/DDBJ whole genome shotgun (WGS) entry which is preliminary data.</text>
</comment>
<proteinExistence type="predicted"/>
<feature type="region of interest" description="Disordered" evidence="1">
    <location>
        <begin position="1"/>
        <end position="65"/>
    </location>
</feature>
<dbReference type="Proteomes" id="UP000479710">
    <property type="component" value="Unassembled WGS sequence"/>
</dbReference>